<dbReference type="InterPro" id="IPR001296">
    <property type="entry name" value="Glyco_trans_1"/>
</dbReference>
<dbReference type="GO" id="GO:0016757">
    <property type="term" value="F:glycosyltransferase activity"/>
    <property type="evidence" value="ECO:0007669"/>
    <property type="project" value="InterPro"/>
</dbReference>
<dbReference type="EMBL" id="LRPC01000028">
    <property type="protein sequence ID" value="KYG74167.1"/>
    <property type="molecule type" value="Genomic_DNA"/>
</dbReference>
<comment type="caution">
    <text evidence="2">The sequence shown here is derived from an EMBL/GenBank/DDBJ whole genome shotgun (WGS) entry which is preliminary data.</text>
</comment>
<dbReference type="CDD" id="cd03801">
    <property type="entry name" value="GT4_PimA-like"/>
    <property type="match status" value="1"/>
</dbReference>
<dbReference type="Proteomes" id="UP000075606">
    <property type="component" value="Unassembled WGS sequence"/>
</dbReference>
<feature type="domain" description="Glycosyl transferase family 1" evidence="1">
    <location>
        <begin position="174"/>
        <end position="327"/>
    </location>
</feature>
<dbReference type="Pfam" id="PF00534">
    <property type="entry name" value="Glycos_transf_1"/>
    <property type="match status" value="1"/>
</dbReference>
<keyword evidence="3" id="KW-1185">Reference proteome</keyword>
<reference evidence="2 3" key="1">
    <citation type="submission" date="2016-01" db="EMBL/GenBank/DDBJ databases">
        <title>Genome sequencing of Roseivirga spongicola UST030701-084.</title>
        <authorList>
            <person name="Selvaratnam C."/>
            <person name="Thevarajoo S."/>
            <person name="Goh K.M."/>
            <person name="Ee R."/>
            <person name="Chan K.-G."/>
            <person name="Chong C.S."/>
        </authorList>
    </citation>
    <scope>NUCLEOTIDE SEQUENCE [LARGE SCALE GENOMIC DNA]</scope>
    <source>
        <strain evidence="2 3">UST030701-084</strain>
    </source>
</reference>
<dbReference type="PANTHER" id="PTHR12526:SF630">
    <property type="entry name" value="GLYCOSYLTRANSFERASE"/>
    <property type="match status" value="1"/>
</dbReference>
<evidence type="ECO:0000313" key="2">
    <source>
        <dbReference type="EMBL" id="KYG74167.1"/>
    </source>
</evidence>
<evidence type="ECO:0000259" key="1">
    <source>
        <dbReference type="Pfam" id="PF00534"/>
    </source>
</evidence>
<accession>A0A150X605</accession>
<gene>
    <name evidence="2" type="ORF">AWW68_16085</name>
</gene>
<evidence type="ECO:0000313" key="3">
    <source>
        <dbReference type="Proteomes" id="UP000075606"/>
    </source>
</evidence>
<name>A0A150X605_9BACT</name>
<proteinExistence type="predicted"/>
<organism evidence="2 3">
    <name type="scientific">Roseivirga spongicola</name>
    <dbReference type="NCBI Taxonomy" id="333140"/>
    <lineage>
        <taxon>Bacteria</taxon>
        <taxon>Pseudomonadati</taxon>
        <taxon>Bacteroidota</taxon>
        <taxon>Cytophagia</taxon>
        <taxon>Cytophagales</taxon>
        <taxon>Roseivirgaceae</taxon>
        <taxon>Roseivirga</taxon>
    </lineage>
</organism>
<dbReference type="STRING" id="333140.AWW68_16085"/>
<protein>
    <recommendedName>
        <fullName evidence="1">Glycosyl transferase family 1 domain-containing protein</fullName>
    </recommendedName>
</protein>
<dbReference type="PANTHER" id="PTHR12526">
    <property type="entry name" value="GLYCOSYLTRANSFERASE"/>
    <property type="match status" value="1"/>
</dbReference>
<dbReference type="OrthoDB" id="9768685at2"/>
<dbReference type="Gene3D" id="3.40.50.2000">
    <property type="entry name" value="Glycogen Phosphorylase B"/>
    <property type="match status" value="2"/>
</dbReference>
<dbReference type="SUPFAM" id="SSF53756">
    <property type="entry name" value="UDP-Glycosyltransferase/glycogen phosphorylase"/>
    <property type="match status" value="1"/>
</dbReference>
<sequence length="352" mass="39967">MKKIKVFLGAYINQTNAQNLNCLSLAKYLDKSKFELYALEINHGNLGRFSIAGVTTFNCKYPVKFTQWLGFFWGIQKSDVAYLPRGNNYRIQRSLVKLFNRKCFKTVENVIDQEALTTALSVLGTVPRAKENYSFTTKTFSITSFMRRYNHEQHGINSEDLILPPVIDTALFRKVSFVRKSIRRIVFLGNDMKRKRVNDFVALSELHPSIEFLIIGKDSGFLENILNSNSYNNLTYLGMLTHSGLLEKLKECDLHILTSKSEGFPKGIIECAAAGVPSLVFNDYGAEEWIQSWENGVVCETLEDMDLAIKKLKESPNLMSHCSKGAIELSEQYAVKKVVGLYEKVIEDLHAS</sequence>
<dbReference type="AlphaFoldDB" id="A0A150X605"/>